<dbReference type="InterPro" id="IPR036117">
    <property type="entry name" value="DhaL_dom_sf"/>
</dbReference>
<dbReference type="EMBL" id="OV725080">
    <property type="protein sequence ID" value="CAH1397607.1"/>
    <property type="molecule type" value="Genomic_DNA"/>
</dbReference>
<dbReference type="Proteomes" id="UP001152798">
    <property type="component" value="Chromosome 4"/>
</dbReference>
<protein>
    <recommendedName>
        <fullName evidence="4">DhaK domain-containing protein</fullName>
    </recommendedName>
</protein>
<dbReference type="GO" id="GO:0005829">
    <property type="term" value="C:cytosol"/>
    <property type="evidence" value="ECO:0007669"/>
    <property type="project" value="TreeGrafter"/>
</dbReference>
<dbReference type="SUPFAM" id="SSF82549">
    <property type="entry name" value="DAK1/DegV-like"/>
    <property type="match status" value="1"/>
</dbReference>
<dbReference type="InterPro" id="IPR050861">
    <property type="entry name" value="Dihydroxyacetone_Kinase"/>
</dbReference>
<evidence type="ECO:0000256" key="2">
    <source>
        <dbReference type="ARBA" id="ARBA00048898"/>
    </source>
</evidence>
<feature type="region of interest" description="Disordered" evidence="3">
    <location>
        <begin position="531"/>
        <end position="584"/>
    </location>
</feature>
<comment type="catalytic activity">
    <reaction evidence="2">
        <text>dihydroxyacetone + ATP = dihydroxyacetone phosphate + ADP + H(+)</text>
        <dbReference type="Rhea" id="RHEA:15773"/>
        <dbReference type="ChEBI" id="CHEBI:15378"/>
        <dbReference type="ChEBI" id="CHEBI:16016"/>
        <dbReference type="ChEBI" id="CHEBI:30616"/>
        <dbReference type="ChEBI" id="CHEBI:57642"/>
        <dbReference type="ChEBI" id="CHEBI:456216"/>
        <dbReference type="EC" id="2.7.1.29"/>
    </reaction>
</comment>
<gene>
    <name evidence="5" type="ORF">NEZAVI_LOCUS7400</name>
</gene>
<evidence type="ECO:0000256" key="1">
    <source>
        <dbReference type="ARBA" id="ARBA00047974"/>
    </source>
</evidence>
<evidence type="ECO:0000256" key="3">
    <source>
        <dbReference type="SAM" id="MobiDB-lite"/>
    </source>
</evidence>
<dbReference type="PANTHER" id="PTHR28629">
    <property type="entry name" value="TRIOKINASE/FMN CYCLASE"/>
    <property type="match status" value="1"/>
</dbReference>
<keyword evidence="6" id="KW-1185">Reference proteome</keyword>
<evidence type="ECO:0000313" key="6">
    <source>
        <dbReference type="Proteomes" id="UP001152798"/>
    </source>
</evidence>
<dbReference type="PANTHER" id="PTHR28629:SF4">
    <property type="entry name" value="TRIOKINASE_FMN CYCLASE"/>
    <property type="match status" value="1"/>
</dbReference>
<evidence type="ECO:0000259" key="4">
    <source>
        <dbReference type="PROSITE" id="PS51481"/>
    </source>
</evidence>
<dbReference type="GO" id="GO:0050354">
    <property type="term" value="F:triokinase activity"/>
    <property type="evidence" value="ECO:0007669"/>
    <property type="project" value="UniProtKB-EC"/>
</dbReference>
<accession>A0A9P0H949</accession>
<dbReference type="InterPro" id="IPR004006">
    <property type="entry name" value="DhaK_dom"/>
</dbReference>
<organism evidence="5 6">
    <name type="scientific">Nezara viridula</name>
    <name type="common">Southern green stink bug</name>
    <name type="synonym">Cimex viridulus</name>
    <dbReference type="NCBI Taxonomy" id="85310"/>
    <lineage>
        <taxon>Eukaryota</taxon>
        <taxon>Metazoa</taxon>
        <taxon>Ecdysozoa</taxon>
        <taxon>Arthropoda</taxon>
        <taxon>Hexapoda</taxon>
        <taxon>Insecta</taxon>
        <taxon>Pterygota</taxon>
        <taxon>Neoptera</taxon>
        <taxon>Paraneoptera</taxon>
        <taxon>Hemiptera</taxon>
        <taxon>Heteroptera</taxon>
        <taxon>Panheteroptera</taxon>
        <taxon>Pentatomomorpha</taxon>
        <taxon>Pentatomoidea</taxon>
        <taxon>Pentatomidae</taxon>
        <taxon>Pentatominae</taxon>
        <taxon>Nezara</taxon>
    </lineage>
</organism>
<dbReference type="GO" id="GO:0019563">
    <property type="term" value="P:glycerol catabolic process"/>
    <property type="evidence" value="ECO:0007669"/>
    <property type="project" value="TreeGrafter"/>
</dbReference>
<dbReference type="SUPFAM" id="SSF101473">
    <property type="entry name" value="DhaL-like"/>
    <property type="match status" value="1"/>
</dbReference>
<comment type="catalytic activity">
    <reaction evidence="1">
        <text>D-glyceraldehyde + ATP = D-glyceraldehyde 3-phosphate + ADP + H(+)</text>
        <dbReference type="Rhea" id="RHEA:13941"/>
        <dbReference type="ChEBI" id="CHEBI:15378"/>
        <dbReference type="ChEBI" id="CHEBI:17378"/>
        <dbReference type="ChEBI" id="CHEBI:30616"/>
        <dbReference type="ChEBI" id="CHEBI:59776"/>
        <dbReference type="ChEBI" id="CHEBI:456216"/>
        <dbReference type="EC" id="2.7.1.28"/>
    </reaction>
</comment>
<dbReference type="Gene3D" id="3.40.50.10440">
    <property type="entry name" value="Dihydroxyacetone kinase, domain 1"/>
    <property type="match status" value="1"/>
</dbReference>
<dbReference type="OrthoDB" id="6624091at2759"/>
<evidence type="ECO:0000313" key="5">
    <source>
        <dbReference type="EMBL" id="CAH1397607.1"/>
    </source>
</evidence>
<dbReference type="PROSITE" id="PS51481">
    <property type="entry name" value="DHAK"/>
    <property type="match status" value="1"/>
</dbReference>
<name>A0A9P0H949_NEZVI</name>
<feature type="domain" description="DhaK" evidence="4">
    <location>
        <begin position="808"/>
        <end position="1116"/>
    </location>
</feature>
<dbReference type="Pfam" id="PF02733">
    <property type="entry name" value="Dak1"/>
    <property type="match status" value="1"/>
</dbReference>
<proteinExistence type="predicted"/>
<feature type="compositionally biased region" description="Polar residues" evidence="3">
    <location>
        <begin position="550"/>
        <end position="583"/>
    </location>
</feature>
<dbReference type="GO" id="GO:0004371">
    <property type="term" value="F:glycerone kinase activity"/>
    <property type="evidence" value="ECO:0007669"/>
    <property type="project" value="UniProtKB-EC"/>
</dbReference>
<sequence>MEETEQSSSFMIAPDEQSKDELLEIITKIRNSHPELELYVSCGCNDKNFCGTKCECATIKEDIRTLFSLGEFIDNLITSQKKALQTPVEQAKLYKMLDMVFDMNLKFGECSCEQDEESNSSGNEESINKNEQPVNCECPDLPKKRCVLRLIRNDVYQRMKLVKKLNFLLMEKNQKIDKIIKKRERNDPNSPFVTKSVGYDEAMHKLIERNQLLKKMKEEDLPKACLFDKTELMEQIGHHRILTKPLRHIYFLEELAGKIKKKIESCNNDLADSSELDESAEKNECNCPEIKKKIEFIKNFKTMIARLNPILHREEQMLDFTKSEGKTLEQLIRDKKKEERHKLADLVHKRKDIVQILIDQHILLEEERILTDVILMLNAYIKQIEVELESYEKSEFNEAVTEMPDRNMESNEVVIKLIDEKKDLIELSGLLNKYKNRNNEPPGDEKSLLEEINGKLQNYLDQQKKYFDAMEKLIPGFKIAIFDHKLQKDRIVAEICRDEEEKKYESKVAGKSEPDGRERLRTLIKGLHKPHLHIVGSPLGRNETRKPSVGNRNQMSHSSSGNKNEMSRSSADNNVETSSQSFGNNKKNLINKLQKFKKNIDGKLNSEVEICQYEILEKEILKEIEDLDPPLPKDKGEEQDPPQANCYSSEQVRTILKNMAFEEGRNIVSHPDPIIQRKENVIHRKMLVQELGLKCKKGGRCCTEKPGMSRLKLKAVYENKNVKECMCTNRLKQLARLENEFENIILQPEKHHIEFVSGPTSFINTNAIKRMRNFIYKHATKKVVHTDSDSNFISSLSKRKLTTEYNESRYSVVWKDFKRSGLFHINLEAQRMTNERIIIRPQYKKRVKVLSGGRIGLDPLYGEYVCTGMLDGAVLGNERNGPIPRTILQALKELDSGEGVVIIILNESEERLSFLFAIERARKLGISAELVLARDDISHHQPEKWRYGSRGHIGIVLQFKIAAGMAAKGHNLAEIARVTQAIQIATLDCYLTKYGPFIGSGIRNEKGYYIPGLQAEDVLSELLRQLIDPAGHHAIVPEPDTKMIILINKFRLRSDEIYSIISFLSKRILETGAKVGRIYHGNFSAFTRQGFSITVAKDWNDELLQFLDYPTTCVQWPPHLSGSRNVILTRTRLYRPHIIGAQVPPENVGIVFEVLDRTLREIAFSLDKILDSYKVIGDVLLKVVWILKPNLKRLPLDRPYLFLCLVGKVLNVNVPGVGKYFQLILVAAAQEFMQDPDLVVSWMNWCKALLKGIQTLAGYTKFKVGEGTMIDYLMPIADSIAGIKEGWSPLPFLFEGIEKVNNIEVKRKDDLGIILLGQLFRNMYLCLNECVGHYPGKTWWKLRLSPQILLVNQSCEDEICSDAIPENIQKQIEEKEKKWLEHSTPGSSVYSLEASKNTEPSIEVLSLEELESDSECIKSATGVLYDQQHEEFPEDFYSISEESSSWKYL</sequence>
<dbReference type="Gene3D" id="1.25.40.340">
    <property type="match status" value="1"/>
</dbReference>
<reference evidence="5" key="1">
    <citation type="submission" date="2022-01" db="EMBL/GenBank/DDBJ databases">
        <authorList>
            <person name="King R."/>
        </authorList>
    </citation>
    <scope>NUCLEOTIDE SEQUENCE</scope>
</reference>
<dbReference type="Gene3D" id="3.30.1180.20">
    <property type="entry name" value="Dihydroxyacetone kinase, domain 2"/>
    <property type="match status" value="1"/>
</dbReference>